<keyword evidence="5" id="KW-0997">Cell inner membrane</keyword>
<dbReference type="GO" id="GO:0098797">
    <property type="term" value="C:plasma membrane protein complex"/>
    <property type="evidence" value="ECO:0007669"/>
    <property type="project" value="TreeGrafter"/>
</dbReference>
<evidence type="ECO:0000259" key="11">
    <source>
        <dbReference type="PROSITE" id="PS52015"/>
    </source>
</evidence>
<gene>
    <name evidence="12" type="ORF">SPTER_15830</name>
</gene>
<dbReference type="PANTHER" id="PTHR33446:SF2">
    <property type="entry name" value="PROTEIN TONB"/>
    <property type="match status" value="1"/>
</dbReference>
<dbReference type="Pfam" id="PF03544">
    <property type="entry name" value="TonB_C"/>
    <property type="match status" value="1"/>
</dbReference>
<comment type="similarity">
    <text evidence="2">Belongs to the TonB family.</text>
</comment>
<dbReference type="InterPro" id="IPR006260">
    <property type="entry name" value="TonB/TolA_C"/>
</dbReference>
<keyword evidence="13" id="KW-1185">Reference proteome</keyword>
<evidence type="ECO:0000256" key="10">
    <source>
        <dbReference type="SAM" id="Phobius"/>
    </source>
</evidence>
<dbReference type="NCBIfam" id="TIGR01352">
    <property type="entry name" value="tonB_Cterm"/>
    <property type="match status" value="1"/>
</dbReference>
<dbReference type="KEGG" id="sted:SPTER_15830"/>
<dbReference type="PROSITE" id="PS52015">
    <property type="entry name" value="TONB_CTD"/>
    <property type="match status" value="1"/>
</dbReference>
<dbReference type="InterPro" id="IPR051045">
    <property type="entry name" value="TonB-dependent_transducer"/>
</dbReference>
<dbReference type="Gene3D" id="3.30.1150.10">
    <property type="match status" value="1"/>
</dbReference>
<dbReference type="AlphaFoldDB" id="A0A517DSD6"/>
<evidence type="ECO:0000256" key="7">
    <source>
        <dbReference type="ARBA" id="ARBA00022927"/>
    </source>
</evidence>
<feature type="domain" description="TonB C-terminal" evidence="11">
    <location>
        <begin position="128"/>
        <end position="216"/>
    </location>
</feature>
<dbReference type="GO" id="GO:0055085">
    <property type="term" value="P:transmembrane transport"/>
    <property type="evidence" value="ECO:0007669"/>
    <property type="project" value="InterPro"/>
</dbReference>
<evidence type="ECO:0000256" key="3">
    <source>
        <dbReference type="ARBA" id="ARBA00022448"/>
    </source>
</evidence>
<accession>A0A517DSD6</accession>
<sequence length="216" mass="23635">MGKLNLFHWLAISLLLHVSLISPLFLTTLHAAQQNRAERLRLELFGMVANRQLEERHESVAEPQQVSKVLPAPTPAPANYQTVKSPVLVEKVEEAPFKPVLAALHTADAATEQKQQTIRPVTEDSLQQYMARVTRKVRGHLTYPQEARGNGMKGTTTIAFTITSSGDIKGNSLRVQKSSGYAVLDSSALASAQVSAPFEEPPKEISIAIAVSFNIE</sequence>
<evidence type="ECO:0000256" key="6">
    <source>
        <dbReference type="ARBA" id="ARBA00022692"/>
    </source>
</evidence>
<keyword evidence="6 10" id="KW-0812">Transmembrane</keyword>
<keyword evidence="7" id="KW-0653">Protein transport</keyword>
<organism evidence="12 13">
    <name type="scientific">Sporomusa termitida</name>
    <dbReference type="NCBI Taxonomy" id="2377"/>
    <lineage>
        <taxon>Bacteria</taxon>
        <taxon>Bacillati</taxon>
        <taxon>Bacillota</taxon>
        <taxon>Negativicutes</taxon>
        <taxon>Selenomonadales</taxon>
        <taxon>Sporomusaceae</taxon>
        <taxon>Sporomusa</taxon>
    </lineage>
</organism>
<protein>
    <recommendedName>
        <fullName evidence="11">TonB C-terminal domain-containing protein</fullName>
    </recommendedName>
</protein>
<dbReference type="PANTHER" id="PTHR33446">
    <property type="entry name" value="PROTEIN TONB-RELATED"/>
    <property type="match status" value="1"/>
</dbReference>
<evidence type="ECO:0000313" key="12">
    <source>
        <dbReference type="EMBL" id="QDR80263.1"/>
    </source>
</evidence>
<reference evidence="12 13" key="1">
    <citation type="submission" date="2019-02" db="EMBL/GenBank/DDBJ databases">
        <title>Closed genome of Sporomusa termitida DSM 4440.</title>
        <authorList>
            <person name="Poehlein A."/>
            <person name="Daniel R."/>
        </authorList>
    </citation>
    <scope>NUCLEOTIDE SEQUENCE [LARGE SCALE GENOMIC DNA]</scope>
    <source>
        <strain evidence="12 13">DSM 4440</strain>
    </source>
</reference>
<dbReference type="GO" id="GO:0015031">
    <property type="term" value="P:protein transport"/>
    <property type="evidence" value="ECO:0007669"/>
    <property type="project" value="UniProtKB-KW"/>
</dbReference>
<evidence type="ECO:0000256" key="4">
    <source>
        <dbReference type="ARBA" id="ARBA00022475"/>
    </source>
</evidence>
<keyword evidence="4" id="KW-1003">Cell membrane</keyword>
<comment type="subcellular location">
    <subcellularLocation>
        <location evidence="1">Cell inner membrane</location>
        <topology evidence="1">Single-pass membrane protein</topology>
        <orientation evidence="1">Periplasmic side</orientation>
    </subcellularLocation>
</comment>
<evidence type="ECO:0000313" key="13">
    <source>
        <dbReference type="Proteomes" id="UP000320776"/>
    </source>
</evidence>
<evidence type="ECO:0000256" key="8">
    <source>
        <dbReference type="ARBA" id="ARBA00022989"/>
    </source>
</evidence>
<dbReference type="OrthoDB" id="9812355at2"/>
<evidence type="ECO:0000256" key="2">
    <source>
        <dbReference type="ARBA" id="ARBA00006555"/>
    </source>
</evidence>
<dbReference type="Proteomes" id="UP000320776">
    <property type="component" value="Chromosome"/>
</dbReference>
<evidence type="ECO:0000256" key="5">
    <source>
        <dbReference type="ARBA" id="ARBA00022519"/>
    </source>
</evidence>
<evidence type="ECO:0000256" key="1">
    <source>
        <dbReference type="ARBA" id="ARBA00004383"/>
    </source>
</evidence>
<proteinExistence type="inferred from homology"/>
<dbReference type="SUPFAM" id="SSF74653">
    <property type="entry name" value="TolA/TonB C-terminal domain"/>
    <property type="match status" value="1"/>
</dbReference>
<evidence type="ECO:0000256" key="9">
    <source>
        <dbReference type="ARBA" id="ARBA00023136"/>
    </source>
</evidence>
<dbReference type="RefSeq" id="WP_144349878.1">
    <property type="nucleotide sequence ID" value="NZ_CP036259.1"/>
</dbReference>
<feature type="transmembrane region" description="Helical" evidence="10">
    <location>
        <begin position="6"/>
        <end position="32"/>
    </location>
</feature>
<keyword evidence="3" id="KW-0813">Transport</keyword>
<keyword evidence="9 10" id="KW-0472">Membrane</keyword>
<name>A0A517DSD6_9FIRM</name>
<keyword evidence="8 10" id="KW-1133">Transmembrane helix</keyword>
<dbReference type="GO" id="GO:0031992">
    <property type="term" value="F:energy transducer activity"/>
    <property type="evidence" value="ECO:0007669"/>
    <property type="project" value="TreeGrafter"/>
</dbReference>
<dbReference type="EMBL" id="CP036259">
    <property type="protein sequence ID" value="QDR80263.1"/>
    <property type="molecule type" value="Genomic_DNA"/>
</dbReference>
<dbReference type="InterPro" id="IPR037682">
    <property type="entry name" value="TonB_C"/>
</dbReference>